<sequence>MVELRFMIPKRRGDRPEWEVSRDGRIVGWVAEHTIGRSSAVFYRAIAVHPDTGELVNLENSTDRGERVARIEDFLDDPSKYRGVHWHPAGGDR</sequence>
<proteinExistence type="predicted"/>
<keyword evidence="2" id="KW-1185">Reference proteome</keyword>
<protein>
    <submittedName>
        <fullName evidence="1">Uncharacterized protein</fullName>
    </submittedName>
</protein>
<evidence type="ECO:0000313" key="2">
    <source>
        <dbReference type="Proteomes" id="UP000321379"/>
    </source>
</evidence>
<organism evidence="1 2">
    <name type="scientific">Lacisediminihabitans profunda</name>
    <dbReference type="NCBI Taxonomy" id="2594790"/>
    <lineage>
        <taxon>Bacteria</taxon>
        <taxon>Bacillati</taxon>
        <taxon>Actinomycetota</taxon>
        <taxon>Actinomycetes</taxon>
        <taxon>Micrococcales</taxon>
        <taxon>Microbacteriaceae</taxon>
        <taxon>Lacisediminihabitans</taxon>
    </lineage>
</organism>
<gene>
    <name evidence="1" type="ORF">FVP33_11580</name>
</gene>
<accession>A0A5C8UQD4</accession>
<dbReference type="RefSeq" id="WP_147783824.1">
    <property type="nucleotide sequence ID" value="NZ_VRMG01000008.1"/>
</dbReference>
<dbReference type="EMBL" id="VRMG01000008">
    <property type="protein sequence ID" value="TXN29780.1"/>
    <property type="molecule type" value="Genomic_DNA"/>
</dbReference>
<name>A0A5C8UQD4_9MICO</name>
<dbReference type="Proteomes" id="UP000321379">
    <property type="component" value="Unassembled WGS sequence"/>
</dbReference>
<reference evidence="1 2" key="1">
    <citation type="submission" date="2019-08" db="EMBL/GenBank/DDBJ databases">
        <title>Bacterial whole genome sequence for Glaciihabitans sp. CHu50b-6-2.</title>
        <authorList>
            <person name="Jin L."/>
        </authorList>
    </citation>
    <scope>NUCLEOTIDE SEQUENCE [LARGE SCALE GENOMIC DNA]</scope>
    <source>
        <strain evidence="1 2">CHu50b-6-2</strain>
    </source>
</reference>
<comment type="caution">
    <text evidence="1">The sequence shown here is derived from an EMBL/GenBank/DDBJ whole genome shotgun (WGS) entry which is preliminary data.</text>
</comment>
<dbReference type="AlphaFoldDB" id="A0A5C8UQD4"/>
<evidence type="ECO:0000313" key="1">
    <source>
        <dbReference type="EMBL" id="TXN29780.1"/>
    </source>
</evidence>